<dbReference type="GO" id="GO:0032039">
    <property type="term" value="C:integrator complex"/>
    <property type="evidence" value="ECO:0007669"/>
    <property type="project" value="InterPro"/>
</dbReference>
<protein>
    <recommendedName>
        <fullName evidence="2">Integrator complex subunit 1 RPB2-binding domain-containing protein</fullName>
    </recommendedName>
</protein>
<accession>A0A418BB23</accession>
<evidence type="ECO:0000313" key="3">
    <source>
        <dbReference type="EMBL" id="RHY35449.1"/>
    </source>
</evidence>
<evidence type="ECO:0000259" key="2">
    <source>
        <dbReference type="Pfam" id="PF12432"/>
    </source>
</evidence>
<organism evidence="3 4">
    <name type="scientific">Aphanomyces invadans</name>
    <dbReference type="NCBI Taxonomy" id="157072"/>
    <lineage>
        <taxon>Eukaryota</taxon>
        <taxon>Sar</taxon>
        <taxon>Stramenopiles</taxon>
        <taxon>Oomycota</taxon>
        <taxon>Saprolegniomycetes</taxon>
        <taxon>Saprolegniales</taxon>
        <taxon>Verrucalvaceae</taxon>
        <taxon>Aphanomyces</taxon>
    </lineage>
</organism>
<feature type="compositionally biased region" description="Basic and acidic residues" evidence="1">
    <location>
        <begin position="15"/>
        <end position="28"/>
    </location>
</feature>
<dbReference type="VEuPathDB" id="FungiDB:H310_00497"/>
<feature type="region of interest" description="Disordered" evidence="1">
    <location>
        <begin position="1"/>
        <end position="98"/>
    </location>
</feature>
<dbReference type="EMBL" id="QUSY01000002">
    <property type="protein sequence ID" value="RHY35449.1"/>
    <property type="molecule type" value="Genomic_DNA"/>
</dbReference>
<dbReference type="InterPro" id="IPR038902">
    <property type="entry name" value="INTS1"/>
</dbReference>
<dbReference type="Pfam" id="PF12432">
    <property type="entry name" value="INTS1_RP2B-bd"/>
    <property type="match status" value="1"/>
</dbReference>
<dbReference type="InterPro" id="IPR022145">
    <property type="entry name" value="INTS1_RPB2-bd"/>
</dbReference>
<evidence type="ECO:0000313" key="4">
    <source>
        <dbReference type="Proteomes" id="UP000285060"/>
    </source>
</evidence>
<dbReference type="Proteomes" id="UP000285060">
    <property type="component" value="Unassembled WGS sequence"/>
</dbReference>
<proteinExistence type="predicted"/>
<evidence type="ECO:0000256" key="1">
    <source>
        <dbReference type="SAM" id="MobiDB-lite"/>
    </source>
</evidence>
<dbReference type="PANTHER" id="PTHR21224:SF1">
    <property type="entry name" value="INTEGRATOR COMPLEX SUBUNIT 1"/>
    <property type="match status" value="1"/>
</dbReference>
<feature type="domain" description="Integrator complex subunit 1 RPB2-binding" evidence="2">
    <location>
        <begin position="280"/>
        <end position="405"/>
    </location>
</feature>
<feature type="region of interest" description="Disordered" evidence="1">
    <location>
        <begin position="166"/>
        <end position="188"/>
    </location>
</feature>
<comment type="caution">
    <text evidence="3">The sequence shown here is derived from an EMBL/GenBank/DDBJ whole genome shotgun (WGS) entry which is preliminary data.</text>
</comment>
<gene>
    <name evidence="3" type="ORF">DYB32_000102</name>
</gene>
<sequence length="800" mass="89489">MKRVVYDESDSSSDPDEKKKDATSAKEESDAEEELDDAEMEEEDEDDTVPQEPPEPPAENISEMQNSKNEVEKEIAEDDDDDEAHEEEDDEDEEDIFQLLESAQDDESIQKLIQNSLGQLAREGSSPSRDLVLAYAASVSANSTKFQHPSTLKALLRLLRSSVGRERSSSIEKKSSKPKPPRDPVKPGGITLTALVANLLAAILKPVPQVQWPDDCLKVFVDDSLHSRAWVDHDMSAVFVSMIKAQIQNHPSAEVAQRVMEHLSSKVNEIKRGGVVMNNPTMVKNVMLTLMDLAPLPQGRLIASSNLELWFQNSIHKTIARDFLLKIVRSCTTLEAHDLETVENLLNMKFKSVSFPQLKTEVFTLLVHQRPEYINIAIKVVLLKERLAATLKDVDNLKMMPLIFRETVQIVIRSLGPDQLDVRALCQGLMSVPTSMQSLDFFVVMGELVALVLFVQGTAVRSLQVNVQEPAANSRLNLLPKALDKGVRRLGTAPSSNISTSGIVTSAAVAAGSQKRQSGKDTQEKLPITPAVKAKEELAQLIADVQRMAVNWCHQVQQLGDQLGIRLFSAVMRKVLFLDMLVEMQVLIAFNPAPLGASVWDGVPTMRALMQMVITGRYTFPPVEPEDIKLFDTQPPSMTLLQANQIFTDREHALFEAHKLPIDHSLMLVQPLHSTARAPPLEVLRKVENLDKRLRLGVRLRKSRTKDFLMDMVDVTVSDKAPHSSWSESPERIWWIVEIVCDENDTLSYLPRRCLCELLLLSCVDGSGEKSKFMHAMLLQQVPTLLQRLKVRNISPAIKF</sequence>
<reference evidence="3 4" key="1">
    <citation type="submission" date="2018-08" db="EMBL/GenBank/DDBJ databases">
        <title>Aphanomyces genome sequencing and annotation.</title>
        <authorList>
            <person name="Minardi D."/>
            <person name="Oidtmann B."/>
            <person name="Van Der Giezen M."/>
            <person name="Studholme D.J."/>
        </authorList>
    </citation>
    <scope>NUCLEOTIDE SEQUENCE [LARGE SCALE GENOMIC DNA]</scope>
    <source>
        <strain evidence="3 4">NJM0002</strain>
    </source>
</reference>
<feature type="compositionally biased region" description="Acidic residues" evidence="1">
    <location>
        <begin position="29"/>
        <end position="49"/>
    </location>
</feature>
<name>A0A418BB23_9STRA</name>
<feature type="compositionally biased region" description="Basic and acidic residues" evidence="1">
    <location>
        <begin position="166"/>
        <end position="185"/>
    </location>
</feature>
<keyword evidence="4" id="KW-1185">Reference proteome</keyword>
<feature type="compositionally biased region" description="Acidic residues" evidence="1">
    <location>
        <begin position="75"/>
        <end position="96"/>
    </location>
</feature>
<dbReference type="PANTHER" id="PTHR21224">
    <property type="entry name" value="INTEGRATOR COMPLEX SUBUNIT 1"/>
    <property type="match status" value="1"/>
</dbReference>
<dbReference type="GO" id="GO:0034474">
    <property type="term" value="P:U2 snRNA 3'-end processing"/>
    <property type="evidence" value="ECO:0007669"/>
    <property type="project" value="InterPro"/>
</dbReference>
<dbReference type="AlphaFoldDB" id="A0A418BB23"/>